<comment type="caution">
    <text evidence="1">The sequence shown here is derived from an EMBL/GenBank/DDBJ whole genome shotgun (WGS) entry which is preliminary data.</text>
</comment>
<evidence type="ECO:0000313" key="2">
    <source>
        <dbReference type="Proteomes" id="UP000283383"/>
    </source>
</evidence>
<gene>
    <name evidence="1" type="ORF">GcM3_181031</name>
</gene>
<protein>
    <submittedName>
        <fullName evidence="1">Uncharacterized protein</fullName>
    </submittedName>
</protein>
<proteinExistence type="predicted"/>
<reference evidence="1 2" key="1">
    <citation type="journal article" date="2018" name="BMC Genomics">
        <title>Comparative genome analyses reveal sequence features reflecting distinct modes of host-adaptation between dicot and monocot powdery mildew.</title>
        <authorList>
            <person name="Wu Y."/>
            <person name="Ma X."/>
            <person name="Pan Z."/>
            <person name="Kale S.D."/>
            <person name="Song Y."/>
            <person name="King H."/>
            <person name="Zhang Q."/>
            <person name="Presley C."/>
            <person name="Deng X."/>
            <person name="Wei C.I."/>
            <person name="Xiao S."/>
        </authorList>
    </citation>
    <scope>NUCLEOTIDE SEQUENCE [LARGE SCALE GENOMIC DNA]</scope>
    <source>
        <strain evidence="1">UMSG3</strain>
    </source>
</reference>
<dbReference type="EMBL" id="MCBQ01018118">
    <property type="protein sequence ID" value="RKF58595.1"/>
    <property type="molecule type" value="Genomic_DNA"/>
</dbReference>
<evidence type="ECO:0000313" key="1">
    <source>
        <dbReference type="EMBL" id="RKF58595.1"/>
    </source>
</evidence>
<dbReference type="AlphaFoldDB" id="A0A420HME0"/>
<organism evidence="1 2">
    <name type="scientific">Golovinomyces cichoracearum</name>
    <dbReference type="NCBI Taxonomy" id="62708"/>
    <lineage>
        <taxon>Eukaryota</taxon>
        <taxon>Fungi</taxon>
        <taxon>Dikarya</taxon>
        <taxon>Ascomycota</taxon>
        <taxon>Pezizomycotina</taxon>
        <taxon>Leotiomycetes</taxon>
        <taxon>Erysiphales</taxon>
        <taxon>Erysiphaceae</taxon>
        <taxon>Golovinomyces</taxon>
    </lineage>
</organism>
<sequence length="147" mass="17157">MDKDFKQVSVWAKESNVTWLDLVEGIIQVLKQHRSLYSPMTIFSKLTPQLEETKLQFSERTRDTFYRLPVQHRASLGFMEAFKDILQEHLPMVLLNLGEKVNNLPAASLVEETVLIIRLLDRHSKTENDNQNSNWTIPVFADPRFDD</sequence>
<name>A0A420HME0_9PEZI</name>
<dbReference type="Proteomes" id="UP000283383">
    <property type="component" value="Unassembled WGS sequence"/>
</dbReference>
<accession>A0A420HME0</accession>
<keyword evidence="2" id="KW-1185">Reference proteome</keyword>